<accession>A0AAU9KCN6</accession>
<name>A0AAU9KCN6_9CILI</name>
<organism evidence="8 9">
    <name type="scientific">Blepharisma stoltei</name>
    <dbReference type="NCBI Taxonomy" id="1481888"/>
    <lineage>
        <taxon>Eukaryota</taxon>
        <taxon>Sar</taxon>
        <taxon>Alveolata</taxon>
        <taxon>Ciliophora</taxon>
        <taxon>Postciliodesmatophora</taxon>
        <taxon>Heterotrichea</taxon>
        <taxon>Heterotrichida</taxon>
        <taxon>Blepharismidae</taxon>
        <taxon>Blepharisma</taxon>
    </lineage>
</organism>
<feature type="disulfide bond" evidence="5">
    <location>
        <begin position="198"/>
        <end position="207"/>
    </location>
</feature>
<keyword evidence="4" id="KW-0325">Glycoprotein</keyword>
<dbReference type="InterPro" id="IPR000742">
    <property type="entry name" value="EGF"/>
</dbReference>
<evidence type="ECO:0000256" key="1">
    <source>
        <dbReference type="ARBA" id="ARBA00022536"/>
    </source>
</evidence>
<feature type="domain" description="EGF-like" evidence="7">
    <location>
        <begin position="555"/>
        <end position="587"/>
    </location>
</feature>
<dbReference type="EMBL" id="CAJZBQ010000060">
    <property type="protein sequence ID" value="CAG9335039.1"/>
    <property type="molecule type" value="Genomic_DNA"/>
</dbReference>
<keyword evidence="1 5" id="KW-0245">EGF-like domain</keyword>
<protein>
    <recommendedName>
        <fullName evidence="7">EGF-like domain-containing protein</fullName>
    </recommendedName>
</protein>
<evidence type="ECO:0000256" key="2">
    <source>
        <dbReference type="ARBA" id="ARBA00022737"/>
    </source>
</evidence>
<feature type="disulfide bond" evidence="5">
    <location>
        <begin position="900"/>
        <end position="909"/>
    </location>
</feature>
<feature type="disulfide bond" evidence="5">
    <location>
        <begin position="577"/>
        <end position="586"/>
    </location>
</feature>
<keyword evidence="3 5" id="KW-1015">Disulfide bond</keyword>
<feature type="disulfide bond" evidence="5">
    <location>
        <begin position="179"/>
        <end position="189"/>
    </location>
</feature>
<dbReference type="Gene3D" id="2.10.25.10">
    <property type="entry name" value="Laminin"/>
    <property type="match status" value="18"/>
</dbReference>
<keyword evidence="6" id="KW-1133">Transmembrane helix</keyword>
<evidence type="ECO:0000313" key="8">
    <source>
        <dbReference type="EMBL" id="CAG9335039.1"/>
    </source>
</evidence>
<comment type="caution">
    <text evidence="5">Lacks conserved residue(s) required for the propagation of feature annotation.</text>
</comment>
<dbReference type="PANTHER" id="PTHR11219:SF69">
    <property type="entry name" value="TENEURIN-A"/>
    <property type="match status" value="1"/>
</dbReference>
<reference evidence="8" key="1">
    <citation type="submission" date="2021-09" db="EMBL/GenBank/DDBJ databases">
        <authorList>
            <consortium name="AG Swart"/>
            <person name="Singh M."/>
            <person name="Singh A."/>
            <person name="Seah K."/>
            <person name="Emmerich C."/>
        </authorList>
    </citation>
    <scope>NUCLEOTIDE SEQUENCE</scope>
    <source>
        <strain evidence="8">ATCC30299</strain>
    </source>
</reference>
<keyword evidence="2" id="KW-0677">Repeat</keyword>
<dbReference type="InterPro" id="IPR015915">
    <property type="entry name" value="Kelch-typ_b-propeller"/>
</dbReference>
<dbReference type="Pfam" id="PF25024">
    <property type="entry name" value="EGF_TEN"/>
    <property type="match status" value="3"/>
</dbReference>
<evidence type="ECO:0000256" key="6">
    <source>
        <dbReference type="SAM" id="Phobius"/>
    </source>
</evidence>
<feature type="domain" description="EGF-like" evidence="7">
    <location>
        <begin position="879"/>
        <end position="910"/>
    </location>
</feature>
<gene>
    <name evidence="8" type="ORF">BSTOLATCC_MIC62620</name>
</gene>
<feature type="disulfide bond" evidence="5">
    <location>
        <begin position="883"/>
        <end position="893"/>
    </location>
</feature>
<dbReference type="PROSITE" id="PS50026">
    <property type="entry name" value="EGF_3"/>
    <property type="match status" value="3"/>
</dbReference>
<comment type="caution">
    <text evidence="8">The sequence shown here is derived from an EMBL/GenBank/DDBJ whole genome shotgun (WGS) entry which is preliminary data.</text>
</comment>
<dbReference type="PANTHER" id="PTHR11219">
    <property type="entry name" value="TENEURIN AND N-ACETYLGLUCOSAMINE-1-PHOSPHODIESTER ALPHA-N-ACETYLGLUCOSAMINIDASE"/>
    <property type="match status" value="1"/>
</dbReference>
<dbReference type="Proteomes" id="UP001162131">
    <property type="component" value="Unassembled WGS sequence"/>
</dbReference>
<evidence type="ECO:0000259" key="7">
    <source>
        <dbReference type="PROSITE" id="PS50026"/>
    </source>
</evidence>
<dbReference type="PROSITE" id="PS00022">
    <property type="entry name" value="EGF_1"/>
    <property type="match status" value="12"/>
</dbReference>
<dbReference type="Pfam" id="PF07974">
    <property type="entry name" value="EGF_2"/>
    <property type="match status" value="1"/>
</dbReference>
<dbReference type="Pfam" id="PF23106">
    <property type="entry name" value="EGF_Teneurin"/>
    <property type="match status" value="2"/>
</dbReference>
<evidence type="ECO:0000313" key="9">
    <source>
        <dbReference type="Proteomes" id="UP001162131"/>
    </source>
</evidence>
<keyword evidence="9" id="KW-1185">Reference proteome</keyword>
<dbReference type="SUPFAM" id="SSF57196">
    <property type="entry name" value="EGF/Laminin"/>
    <property type="match status" value="3"/>
</dbReference>
<sequence length="1284" mass="138906">MLVIGGSNGGEYFNDISILKIQLIKAKISLSWLSSKDFELIGEPPSPREGHSLIKNGLNLFLIGGCNYSLSQCYNDIFSLRFDINLSGKKSLFWNNQKIANPNQSIPPREKQLALGTDYGGFLIGGHGLLHESHIEKPYFLMLKAKCDTYCEESNGKFSNGVCECKEGFYGESCELSYCQNNCNDNGKCEISTKSCICYDNFEGPDCSVTNPPKISSISTPENTTNPILLQENFELHGNCPSNCRNRGVCENDKCICLPEYFGVSCEFRHCPYSCGSEQSRGSCNHKTGKCDCFENFGGENCEFACPYGCPDGFKCTGDYTCNCEGCELPKYSLNCNEQGTLVGEECHCLPGFCGKFCDAKCPDCSGHGKYKGSCCECDDGYFGANCEISCKNRCSGNGKCEEGICNCESGWEGDDCSIDMRCNNDCNQRGFCEHGVCKCYMGYGGPECEHTICPMNCTILSVRYELYTDAGYHTYKSREDIPLTLQGTPIFEVITSGGFCNAKTERCECYPGYSGTMCDIQIPCPRNCSSSSHGTCQENGLCKCKTGWRGDDCSMKPCINDCSGNGICTPKGECICNSGYTGPDCSDFCPNDCSGNGICENSVCQCNSGFTGHDCSQAKRCPGDCSYRGSCTLGKCVCDPGYYGEACEYEIACPKECNYHGKCKQGKCYCDNGWGGEDCGEPPQCKNNCNGHGVCKNEMCVCENGWKGNACEEKEAGNGDESCDCNGNGICKNGICYCLNGWKGEDCSQPTQACGDFLNGQCSGHGICKQGQCECNIGYSGNHCERASCQCQNGKCIAGICTCNPGFIGKDCSLSLNCPKHCSKNGKCLHGDCLCNKGWTGKNCEIKIQDECNSHGTFHHGRCLCEPGYSGSTCTSKEAVKCLENCSNHGMCQYGHCYCDPGYTGEICEISVSCPISCPAGSICIYGSCFCEDGQKCGENSCPNSCSGNGVCENSKCLCKEGYHGEDCSLLLKTESCPPHSKRNGNICECEYGWTGENCLVPVPINCPGNGICNGHGSCFFGKCYCDPQYDGEDCSIKKSCPDDCNSHGVCRFGKCYCNPGFRGKSCQKEVSKHTKCDENCDGVCFAGNCYCQSGDTSCTAFLQQDQITPIHCPLGCSGKGRCVNNKCLCDEGWMGEACEVHILLENAQNCINDGLECSGNGICNNGKCFCDQDFTGVFCETSNKCTNCNGKHQVCNKGGKCECENGWGGEKCEEESSCIDIDCGEHGICMNGECLCKDGYSSSSKGEKCSGQFLSILKVAVFSSLFYGLILICLISICKKQE</sequence>
<evidence type="ECO:0000256" key="4">
    <source>
        <dbReference type="ARBA" id="ARBA00023180"/>
    </source>
</evidence>
<keyword evidence="6" id="KW-0812">Transmembrane</keyword>
<feature type="disulfide bond" evidence="5">
    <location>
        <begin position="559"/>
        <end position="569"/>
    </location>
</feature>
<dbReference type="PRINTS" id="PR00011">
    <property type="entry name" value="EGFLAMININ"/>
</dbReference>
<evidence type="ECO:0000256" key="3">
    <source>
        <dbReference type="ARBA" id="ARBA00023157"/>
    </source>
</evidence>
<dbReference type="Gene3D" id="2.120.10.80">
    <property type="entry name" value="Kelch-type beta propeller"/>
    <property type="match status" value="1"/>
</dbReference>
<proteinExistence type="predicted"/>
<dbReference type="InterPro" id="IPR051216">
    <property type="entry name" value="Teneurin"/>
</dbReference>
<dbReference type="FunFam" id="2.10.25.10:FF:000001">
    <property type="entry name" value="Tenascin C"/>
    <property type="match status" value="3"/>
</dbReference>
<dbReference type="PROSITE" id="PS01186">
    <property type="entry name" value="EGF_2"/>
    <property type="match status" value="10"/>
</dbReference>
<evidence type="ECO:0000256" key="5">
    <source>
        <dbReference type="PROSITE-ProRule" id="PRU00076"/>
    </source>
</evidence>
<dbReference type="SMART" id="SM00181">
    <property type="entry name" value="EGF"/>
    <property type="match status" value="24"/>
</dbReference>
<feature type="transmembrane region" description="Helical" evidence="6">
    <location>
        <begin position="1255"/>
        <end position="1279"/>
    </location>
</feature>
<feature type="domain" description="EGF-like" evidence="7">
    <location>
        <begin position="175"/>
        <end position="208"/>
    </location>
</feature>
<keyword evidence="6" id="KW-0472">Membrane</keyword>
<dbReference type="InterPro" id="IPR013111">
    <property type="entry name" value="EGF_extracell"/>
</dbReference>